<dbReference type="GO" id="GO:0003887">
    <property type="term" value="F:DNA-directed DNA polymerase activity"/>
    <property type="evidence" value="ECO:0007669"/>
    <property type="project" value="UniProtKB-KW"/>
</dbReference>
<keyword evidence="10" id="KW-0233">DNA recombination</keyword>
<dbReference type="InterPro" id="IPR041588">
    <property type="entry name" value="Integrase_H2C2"/>
</dbReference>
<dbReference type="SUPFAM" id="SSF53098">
    <property type="entry name" value="Ribonuclease H-like"/>
    <property type="match status" value="1"/>
</dbReference>
<evidence type="ECO:0000256" key="2">
    <source>
        <dbReference type="ARBA" id="ARBA00022723"/>
    </source>
</evidence>
<gene>
    <name evidence="16" type="ORF">Tci_017047</name>
</gene>
<dbReference type="Pfam" id="PF17921">
    <property type="entry name" value="Integrase_H2C2"/>
    <property type="match status" value="1"/>
</dbReference>
<keyword evidence="9" id="KW-0238">DNA-binding</keyword>
<dbReference type="PROSITE" id="PS50158">
    <property type="entry name" value="ZF_CCHC"/>
    <property type="match status" value="1"/>
</dbReference>
<evidence type="ECO:0000256" key="1">
    <source>
        <dbReference type="ARBA" id="ARBA00022670"/>
    </source>
</evidence>
<evidence type="ECO:0000256" key="6">
    <source>
        <dbReference type="ARBA" id="ARBA00022908"/>
    </source>
</evidence>
<organism evidence="16">
    <name type="scientific">Tanacetum cinerariifolium</name>
    <name type="common">Dalmatian daisy</name>
    <name type="synonym">Chrysanthemum cinerariifolium</name>
    <dbReference type="NCBI Taxonomy" id="118510"/>
    <lineage>
        <taxon>Eukaryota</taxon>
        <taxon>Viridiplantae</taxon>
        <taxon>Streptophyta</taxon>
        <taxon>Embryophyta</taxon>
        <taxon>Tracheophyta</taxon>
        <taxon>Spermatophyta</taxon>
        <taxon>Magnoliopsida</taxon>
        <taxon>eudicotyledons</taxon>
        <taxon>Gunneridae</taxon>
        <taxon>Pentapetalae</taxon>
        <taxon>asterids</taxon>
        <taxon>campanulids</taxon>
        <taxon>Asterales</taxon>
        <taxon>Asteraceae</taxon>
        <taxon>Asteroideae</taxon>
        <taxon>Anthemideae</taxon>
        <taxon>Anthemidinae</taxon>
        <taxon>Tanacetum</taxon>
    </lineage>
</organism>
<dbReference type="InterPro" id="IPR036397">
    <property type="entry name" value="RNaseH_sf"/>
</dbReference>
<feature type="domain" description="CCHC-type" evidence="14">
    <location>
        <begin position="337"/>
        <end position="351"/>
    </location>
</feature>
<sequence length="1060" mass="121369">MENIPLNDPNVDAFAIVPTPVNPDRAPAQPVGLGNGLAPHWIRNNIPNNQNGWIEEDVEEEEEDPKEDPKDDDDDYDTAPMDSQPHKPRGSPRNTQTMPPKKSTKGNPPPLLTQDTVNQMIQESVEAAIRAERERVQNEANHTERPNVAPVARECTFADFMKCSPITFRGNEGAVGLIRWIEKTEMVFTVSKCSEANKVVFAAATFQDRALTWWNSQVVSLGIEAATRKTWAEIKVKEMDISSYTTRFNELLILCPGMVPTEQKKVEAYIRGLSENIKGEVTVSEPATLNKVVWMAHTLMEQKVKAIAEREADNKKRKDCWSKVVATGANAQPIVTCYGCGEKGHIKTNCPTKNNPERSGARGQAYALRDGDQNLGPNVVMDHSYEVEMADGRVVSTNTILRGCALNLVNHLFEIDLMPIELRTFNVIIRMDWLILHDTIIVCGKKEVRVPLKKRTLVVKGDDCVSRLKVVSRMKVKKYVDRGSCLFVAQVVEKEPIKRRLEEEEHEEHLRIILELLQKEKLYEKFSKCEFWLDSVKFPGHVINSQGVHVDPTKVEAIKSWTALKYPTEVRQFLGEKEEEVFQLLKDKLCSAPILALPEGSKDFVVYCDASLKGYGAVLMQREKANVVADALSRKEREKPLRVRSMMLTDHKDLMHQILEAQVKSLKEGNVQKEDLGRMHKQIFKIRSNGIRYHDKRIWLPLHGGLRDLIMHESHKSKYSIHPGSTKMFQDLRRLYWWPNVKANIATYVSQCLTCAKVTAEHLKPSGLLQQLKIPKWKWENVTMDFVTRLLKTLSGYDSIWVIVDRLTKLAYFLPKKKTDSIKKLAELYLKEIVCRHGVLMSVISDRDSLFTSRFWVSLQKALGTQLDLSTAYHPKMDGQSKRTIQTLEDMLRACVIDFGSSWDKHLPLVEFSYNNSYHASIKAAPFEALYGRKCRSLICWSEFGESQLTSPELVRETTEKIVQIKNRLLTARSRQKSYADLKRRLTEFEVIERIGPIAYKLELPDKLHGIHDTFHVSNLKRYFVNDDVVIPLDEVQLYEKLHFVEEPVEIIDREVKRLK</sequence>
<keyword evidence="8" id="KW-0548">Nucleotidyltransferase</keyword>
<dbReference type="Pfam" id="PF17919">
    <property type="entry name" value="RT_RNaseH_2"/>
    <property type="match status" value="1"/>
</dbReference>
<dbReference type="GO" id="GO:0008270">
    <property type="term" value="F:zinc ion binding"/>
    <property type="evidence" value="ECO:0007669"/>
    <property type="project" value="UniProtKB-KW"/>
</dbReference>
<keyword evidence="5" id="KW-0460">Magnesium</keyword>
<keyword evidence="12" id="KW-0863">Zinc-finger</keyword>
<evidence type="ECO:0000256" key="8">
    <source>
        <dbReference type="ARBA" id="ARBA00022932"/>
    </source>
</evidence>
<dbReference type="InterPro" id="IPR056924">
    <property type="entry name" value="SH3_Tf2-1"/>
</dbReference>
<comment type="caution">
    <text evidence="16">The sequence shown here is derived from an EMBL/GenBank/DDBJ whole genome shotgun (WGS) entry which is preliminary data.</text>
</comment>
<evidence type="ECO:0000256" key="9">
    <source>
        <dbReference type="ARBA" id="ARBA00023125"/>
    </source>
</evidence>
<keyword evidence="8" id="KW-0808">Transferase</keyword>
<reference evidence="16" key="1">
    <citation type="journal article" date="2019" name="Sci. Rep.">
        <title>Draft genome of Tanacetum cinerariifolium, the natural source of mosquito coil.</title>
        <authorList>
            <person name="Yamashiro T."/>
            <person name="Shiraishi A."/>
            <person name="Satake H."/>
            <person name="Nakayama K."/>
        </authorList>
    </citation>
    <scope>NUCLEOTIDE SEQUENCE</scope>
</reference>
<feature type="region of interest" description="Disordered" evidence="13">
    <location>
        <begin position="57"/>
        <end position="114"/>
    </location>
</feature>
<dbReference type="InterPro" id="IPR050951">
    <property type="entry name" value="Retrovirus_Pol_polyprotein"/>
</dbReference>
<name>A0A6L2K7W7_TANCI</name>
<dbReference type="InterPro" id="IPR001584">
    <property type="entry name" value="Integrase_cat-core"/>
</dbReference>
<evidence type="ECO:0000256" key="7">
    <source>
        <dbReference type="ARBA" id="ARBA00022918"/>
    </source>
</evidence>
<dbReference type="Gene3D" id="3.30.420.10">
    <property type="entry name" value="Ribonuclease H-like superfamily/Ribonuclease H"/>
    <property type="match status" value="1"/>
</dbReference>
<dbReference type="InterPro" id="IPR043502">
    <property type="entry name" value="DNA/RNA_pol_sf"/>
</dbReference>
<dbReference type="InterPro" id="IPR045358">
    <property type="entry name" value="Ty3_capsid"/>
</dbReference>
<dbReference type="Pfam" id="PF19259">
    <property type="entry name" value="Ty3_capsid"/>
    <property type="match status" value="1"/>
</dbReference>
<keyword evidence="3" id="KW-0064">Aspartyl protease</keyword>
<dbReference type="InterPro" id="IPR001878">
    <property type="entry name" value="Znf_CCHC"/>
</dbReference>
<dbReference type="GO" id="GO:0004190">
    <property type="term" value="F:aspartic-type endopeptidase activity"/>
    <property type="evidence" value="ECO:0007669"/>
    <property type="project" value="UniProtKB-KW"/>
</dbReference>
<dbReference type="InterPro" id="IPR041577">
    <property type="entry name" value="RT_RNaseH_2"/>
</dbReference>
<proteinExistence type="predicted"/>
<dbReference type="PANTHER" id="PTHR37984:SF5">
    <property type="entry name" value="PROTEIN NYNRIN-LIKE"/>
    <property type="match status" value="1"/>
</dbReference>
<dbReference type="EMBL" id="BKCJ010001932">
    <property type="protein sequence ID" value="GEU45069.1"/>
    <property type="molecule type" value="Genomic_DNA"/>
</dbReference>
<dbReference type="PROSITE" id="PS50994">
    <property type="entry name" value="INTEGRASE"/>
    <property type="match status" value="1"/>
</dbReference>
<dbReference type="AlphaFoldDB" id="A0A6L2K7W7"/>
<keyword evidence="4" id="KW-0378">Hydrolase</keyword>
<dbReference type="Pfam" id="PF08284">
    <property type="entry name" value="RVP_2"/>
    <property type="match status" value="1"/>
</dbReference>
<evidence type="ECO:0000256" key="13">
    <source>
        <dbReference type="SAM" id="MobiDB-lite"/>
    </source>
</evidence>
<keyword evidence="2" id="KW-0479">Metal-binding</keyword>
<dbReference type="SMART" id="SM00343">
    <property type="entry name" value="ZnF_C2HC"/>
    <property type="match status" value="1"/>
</dbReference>
<dbReference type="GO" id="GO:0006310">
    <property type="term" value="P:DNA recombination"/>
    <property type="evidence" value="ECO:0007669"/>
    <property type="project" value="UniProtKB-KW"/>
</dbReference>
<evidence type="ECO:0000256" key="3">
    <source>
        <dbReference type="ARBA" id="ARBA00022750"/>
    </source>
</evidence>
<evidence type="ECO:0000256" key="12">
    <source>
        <dbReference type="PROSITE-ProRule" id="PRU00047"/>
    </source>
</evidence>
<dbReference type="Gene3D" id="3.30.70.270">
    <property type="match status" value="1"/>
</dbReference>
<keyword evidence="8" id="KW-0239">DNA-directed DNA polymerase</keyword>
<dbReference type="Gene3D" id="4.10.60.10">
    <property type="entry name" value="Zinc finger, CCHC-type"/>
    <property type="match status" value="1"/>
</dbReference>
<dbReference type="GO" id="GO:0003677">
    <property type="term" value="F:DNA binding"/>
    <property type="evidence" value="ECO:0007669"/>
    <property type="project" value="UniProtKB-KW"/>
</dbReference>
<dbReference type="InterPro" id="IPR043128">
    <property type="entry name" value="Rev_trsase/Diguanyl_cyclase"/>
</dbReference>
<dbReference type="SUPFAM" id="SSF57756">
    <property type="entry name" value="Retrovirus zinc finger-like domains"/>
    <property type="match status" value="1"/>
</dbReference>
<evidence type="ECO:0000256" key="10">
    <source>
        <dbReference type="ARBA" id="ARBA00023172"/>
    </source>
</evidence>
<protein>
    <submittedName>
        <fullName evidence="16">Putative reverse transcriptase domain-containing protein</fullName>
    </submittedName>
</protein>
<evidence type="ECO:0000259" key="15">
    <source>
        <dbReference type="PROSITE" id="PS50994"/>
    </source>
</evidence>
<evidence type="ECO:0000313" key="16">
    <source>
        <dbReference type="EMBL" id="GEU45069.1"/>
    </source>
</evidence>
<evidence type="ECO:0000256" key="5">
    <source>
        <dbReference type="ARBA" id="ARBA00022842"/>
    </source>
</evidence>
<dbReference type="PANTHER" id="PTHR37984">
    <property type="entry name" value="PROTEIN CBG26694"/>
    <property type="match status" value="1"/>
</dbReference>
<keyword evidence="11" id="KW-0511">Multifunctional enzyme</keyword>
<evidence type="ECO:0000256" key="11">
    <source>
        <dbReference type="ARBA" id="ARBA00023268"/>
    </source>
</evidence>
<dbReference type="GO" id="GO:0003964">
    <property type="term" value="F:RNA-directed DNA polymerase activity"/>
    <property type="evidence" value="ECO:0007669"/>
    <property type="project" value="UniProtKB-KW"/>
</dbReference>
<dbReference type="Gene3D" id="1.10.340.70">
    <property type="match status" value="1"/>
</dbReference>
<keyword evidence="1" id="KW-0645">Protease</keyword>
<keyword evidence="12" id="KW-0862">Zinc</keyword>
<dbReference type="SUPFAM" id="SSF56672">
    <property type="entry name" value="DNA/RNA polymerases"/>
    <property type="match status" value="1"/>
</dbReference>
<dbReference type="GO" id="GO:0015074">
    <property type="term" value="P:DNA integration"/>
    <property type="evidence" value="ECO:0007669"/>
    <property type="project" value="UniProtKB-KW"/>
</dbReference>
<keyword evidence="7 16" id="KW-0695">RNA-directed DNA polymerase</keyword>
<dbReference type="GO" id="GO:0006508">
    <property type="term" value="P:proteolysis"/>
    <property type="evidence" value="ECO:0007669"/>
    <property type="project" value="UniProtKB-KW"/>
</dbReference>
<feature type="compositionally biased region" description="Acidic residues" evidence="13">
    <location>
        <begin position="57"/>
        <end position="77"/>
    </location>
</feature>
<keyword evidence="6" id="KW-0229">DNA integration</keyword>
<accession>A0A6L2K7W7</accession>
<dbReference type="Pfam" id="PF24626">
    <property type="entry name" value="SH3_Tf2-1"/>
    <property type="match status" value="1"/>
</dbReference>
<feature type="domain" description="Integrase catalytic" evidence="15">
    <location>
        <begin position="771"/>
        <end position="934"/>
    </location>
</feature>
<evidence type="ECO:0000256" key="4">
    <source>
        <dbReference type="ARBA" id="ARBA00022801"/>
    </source>
</evidence>
<evidence type="ECO:0000259" key="14">
    <source>
        <dbReference type="PROSITE" id="PS50158"/>
    </source>
</evidence>
<dbReference type="InterPro" id="IPR012337">
    <property type="entry name" value="RNaseH-like_sf"/>
</dbReference>
<dbReference type="InterPro" id="IPR036875">
    <property type="entry name" value="Znf_CCHC_sf"/>
</dbReference>